<sequence>MKPPFQGHIDNLDLPFDVVDVKRQGIILENVKCDDPTFEPRRRLRSLVVAVCTPVAVAAVLCACSSGSSACRRSIFRPYRLSTCRPALGCTAAGFVVLDRGLDLKSGS</sequence>
<evidence type="ECO:0000313" key="2">
    <source>
        <dbReference type="Proteomes" id="UP001642487"/>
    </source>
</evidence>
<organism evidence="1 2">
    <name type="scientific">Citrullus colocynthis</name>
    <name type="common">colocynth</name>
    <dbReference type="NCBI Taxonomy" id="252529"/>
    <lineage>
        <taxon>Eukaryota</taxon>
        <taxon>Viridiplantae</taxon>
        <taxon>Streptophyta</taxon>
        <taxon>Embryophyta</taxon>
        <taxon>Tracheophyta</taxon>
        <taxon>Spermatophyta</taxon>
        <taxon>Magnoliopsida</taxon>
        <taxon>eudicotyledons</taxon>
        <taxon>Gunneridae</taxon>
        <taxon>Pentapetalae</taxon>
        <taxon>rosids</taxon>
        <taxon>fabids</taxon>
        <taxon>Cucurbitales</taxon>
        <taxon>Cucurbitaceae</taxon>
        <taxon>Benincaseae</taxon>
        <taxon>Citrullus</taxon>
    </lineage>
</organism>
<dbReference type="Proteomes" id="UP001642487">
    <property type="component" value="Chromosome 2"/>
</dbReference>
<keyword evidence="2" id="KW-1185">Reference proteome</keyword>
<protein>
    <submittedName>
        <fullName evidence="1">Uncharacterized protein</fullName>
    </submittedName>
</protein>
<proteinExistence type="predicted"/>
<reference evidence="1 2" key="1">
    <citation type="submission" date="2024-03" db="EMBL/GenBank/DDBJ databases">
        <authorList>
            <person name="Gkanogiannis A."/>
            <person name="Becerra Lopez-Lavalle L."/>
        </authorList>
    </citation>
    <scope>NUCLEOTIDE SEQUENCE [LARGE SCALE GENOMIC DNA]</scope>
</reference>
<evidence type="ECO:0000313" key="1">
    <source>
        <dbReference type="EMBL" id="CAK9315607.1"/>
    </source>
</evidence>
<accession>A0ABP0YA72</accession>
<gene>
    <name evidence="1" type="ORF">CITCOLO1_LOCUS7408</name>
</gene>
<name>A0ABP0YA72_9ROSI</name>
<dbReference type="EMBL" id="OZ021736">
    <property type="protein sequence ID" value="CAK9315607.1"/>
    <property type="molecule type" value="Genomic_DNA"/>
</dbReference>